<evidence type="ECO:0000256" key="4">
    <source>
        <dbReference type="ARBA" id="ARBA00038358"/>
    </source>
</evidence>
<evidence type="ECO:0000256" key="7">
    <source>
        <dbReference type="SAM" id="SignalP"/>
    </source>
</evidence>
<keyword evidence="10" id="KW-1185">Reference proteome</keyword>
<evidence type="ECO:0000256" key="1">
    <source>
        <dbReference type="ARBA" id="ARBA00022729"/>
    </source>
</evidence>
<sequence>MKARSKARLLVAALLGLASAAGAQPVRKDANTGSTPALVLWRSDQIEKARQRLRAGDASLRPAYDALLADARAALTAGPWSVTDKELAPPSGDKRDYQSFGPYWWPDSTKPNGLPFIRRDGVVNPVTRRSSDSPRLYALTDAVETLAFAHYFSGDARYARRAGMLLRRFFLDSATGMRPHLRYGQAIPGVTEGRGIGIIDTRELARVADAVRLLRGTPGWSDADERGLQTWMRTYLEWLRTSDHGKDEADETNNHGIWYDAQLAGVALFVGDTAVVREIATRTAPARLAAQIAADGTQPEELARTRPLHYSIFNLEAMARIAETARAIGVDVWHWSAPSGASLKRAFEFVAPYADPAKKWAGTMVGTVEPDSLILPLRRAALALGDPSLTAPLAALPASRTAAHRSRLLYPDVVTPARGAARSADPTVGTASALDTLADRALTFAATQLRRSADAMDPKDGWPRHTLADGNWDRRGPVSWTNGFFPGTMWYLYEHTKDPYWREQAARWTTGLDTMARVTTTHDLGFVLFDSFGHQWRLTQDARARAVVLEGSATLAKRFNPRVGAIKSWDLDRVTDRRREWEGGYPVIVDNLMNLEMLFWAARNGGDPSLRALAERHALTSMQAHVREDGSVAHVALFDPQSGRFLRRTTWQGVNDSSAWARGQGWAIYGLGAAARETGNRDLLAGARRAADFFLAHLPADGVPFWDFRHPAIPNTERDASAAAIAASGLLELAKLVDAPTAARYRAGAERMLTALARDYLATGRPERSVLLHTVGDHPQNREIDVGMVYTDYYFVEALLRWKAAKSAR</sequence>
<evidence type="ECO:0000313" key="9">
    <source>
        <dbReference type="EMBL" id="GLC23732.1"/>
    </source>
</evidence>
<dbReference type="RefSeq" id="WP_284348177.1">
    <property type="nucleotide sequence ID" value="NZ_BRXS01000001.1"/>
</dbReference>
<feature type="chain" id="PRO_5041358304" description="Alginate lyase domain-containing protein" evidence="7">
    <location>
        <begin position="24"/>
        <end position="809"/>
    </location>
</feature>
<feature type="domain" description="Alginate lyase" evidence="8">
    <location>
        <begin position="81"/>
        <end position="360"/>
    </location>
</feature>
<dbReference type="AlphaFoldDB" id="A0AA37Q4P9"/>
<accession>A0AA37Q4P9</accession>
<dbReference type="GO" id="GO:0016829">
    <property type="term" value="F:lyase activity"/>
    <property type="evidence" value="ECO:0007669"/>
    <property type="project" value="UniProtKB-KW"/>
</dbReference>
<keyword evidence="1 7" id="KW-0732">Signal</keyword>
<name>A0AA37Q4P9_9BACT</name>
<dbReference type="SUPFAM" id="SSF48230">
    <property type="entry name" value="Chondroitin AC/alginate lyase"/>
    <property type="match status" value="1"/>
</dbReference>
<dbReference type="PANTHER" id="PTHR36845">
    <property type="entry name" value="HYDROLASE, PUTATIVE (AFU_ORTHOLOGUE AFUA_7G05090)-RELATED"/>
    <property type="match status" value="1"/>
</dbReference>
<dbReference type="PANTHER" id="PTHR36845:SF1">
    <property type="entry name" value="HYDROLASE, PUTATIVE (AFU_ORTHOLOGUE AFUA_7G05090)-RELATED"/>
    <property type="match status" value="1"/>
</dbReference>
<feature type="active site" description="Proton donor" evidence="5">
    <location>
        <position position="590"/>
    </location>
</feature>
<dbReference type="InterPro" id="IPR008928">
    <property type="entry name" value="6-hairpin_glycosidase_sf"/>
</dbReference>
<dbReference type="GO" id="GO:0000272">
    <property type="term" value="P:polysaccharide catabolic process"/>
    <property type="evidence" value="ECO:0007669"/>
    <property type="project" value="TreeGrafter"/>
</dbReference>
<protein>
    <recommendedName>
        <fullName evidence="8">Alginate lyase domain-containing protein</fullName>
    </recommendedName>
</protein>
<evidence type="ECO:0000256" key="3">
    <source>
        <dbReference type="ARBA" id="ARBA00023239"/>
    </source>
</evidence>
<dbReference type="InterPro" id="IPR008397">
    <property type="entry name" value="Alginate_lyase_dom"/>
</dbReference>
<evidence type="ECO:0000259" key="8">
    <source>
        <dbReference type="Pfam" id="PF05426"/>
    </source>
</evidence>
<feature type="signal peptide" evidence="7">
    <location>
        <begin position="1"/>
        <end position="23"/>
    </location>
</feature>
<dbReference type="SUPFAM" id="SSF48208">
    <property type="entry name" value="Six-hairpin glycosidases"/>
    <property type="match status" value="1"/>
</dbReference>
<evidence type="ECO:0000256" key="5">
    <source>
        <dbReference type="PIRSR" id="PIRSR610905-1"/>
    </source>
</evidence>
<reference evidence="9" key="1">
    <citation type="submission" date="2022-08" db="EMBL/GenBank/DDBJ databases">
        <title>Draft genome sequencing of Roseisolibacter agri AW1220.</title>
        <authorList>
            <person name="Tobiishi Y."/>
            <person name="Tonouchi A."/>
        </authorList>
    </citation>
    <scope>NUCLEOTIDE SEQUENCE</scope>
    <source>
        <strain evidence="9">AW1220</strain>
    </source>
</reference>
<dbReference type="Gene3D" id="1.50.10.100">
    <property type="entry name" value="Chondroitin AC/alginate lyase"/>
    <property type="match status" value="1"/>
</dbReference>
<dbReference type="InterPro" id="IPR012341">
    <property type="entry name" value="6hp_glycosidase-like_sf"/>
</dbReference>
<dbReference type="Proteomes" id="UP001161325">
    <property type="component" value="Unassembled WGS sequence"/>
</dbReference>
<evidence type="ECO:0000256" key="6">
    <source>
        <dbReference type="PIRSR" id="PIRSR610905-2"/>
    </source>
</evidence>
<dbReference type="Pfam" id="PF05426">
    <property type="entry name" value="Alginate_lyase"/>
    <property type="match status" value="1"/>
</dbReference>
<dbReference type="InterPro" id="IPR010905">
    <property type="entry name" value="Glyco_hydro_88"/>
</dbReference>
<dbReference type="EMBL" id="BRXS01000001">
    <property type="protein sequence ID" value="GLC23732.1"/>
    <property type="molecule type" value="Genomic_DNA"/>
</dbReference>
<feature type="binding site" evidence="6">
    <location>
        <position position="523"/>
    </location>
    <ligand>
        <name>substrate</name>
    </ligand>
</feature>
<comment type="caution">
    <text evidence="9">The sequence shown here is derived from an EMBL/GenBank/DDBJ whole genome shotgun (WGS) entry which is preliminary data.</text>
</comment>
<keyword evidence="2" id="KW-0378">Hydrolase</keyword>
<dbReference type="InterPro" id="IPR008929">
    <property type="entry name" value="Chondroitin_lyas"/>
</dbReference>
<feature type="binding site" evidence="6">
    <location>
        <position position="590"/>
    </location>
    <ligand>
        <name>substrate</name>
    </ligand>
</feature>
<feature type="active site" description="Nucleophile" evidence="5">
    <location>
        <position position="523"/>
    </location>
</feature>
<organism evidence="9 10">
    <name type="scientific">Roseisolibacter agri</name>
    <dbReference type="NCBI Taxonomy" id="2014610"/>
    <lineage>
        <taxon>Bacteria</taxon>
        <taxon>Pseudomonadati</taxon>
        <taxon>Gemmatimonadota</taxon>
        <taxon>Gemmatimonadia</taxon>
        <taxon>Gemmatimonadales</taxon>
        <taxon>Gemmatimonadaceae</taxon>
        <taxon>Roseisolibacter</taxon>
    </lineage>
</organism>
<feature type="binding site" evidence="6">
    <location>
        <position position="666"/>
    </location>
    <ligand>
        <name>substrate</name>
    </ligand>
</feature>
<dbReference type="GO" id="GO:0042597">
    <property type="term" value="C:periplasmic space"/>
    <property type="evidence" value="ECO:0007669"/>
    <property type="project" value="InterPro"/>
</dbReference>
<feature type="binding site" evidence="6">
    <location>
        <position position="662"/>
    </location>
    <ligand>
        <name>substrate</name>
    </ligand>
</feature>
<dbReference type="Pfam" id="PF07470">
    <property type="entry name" value="Glyco_hydro_88"/>
    <property type="match status" value="1"/>
</dbReference>
<feature type="binding site" evidence="6">
    <location>
        <position position="650"/>
    </location>
    <ligand>
        <name>substrate</name>
    </ligand>
</feature>
<evidence type="ECO:0000313" key="10">
    <source>
        <dbReference type="Proteomes" id="UP001161325"/>
    </source>
</evidence>
<dbReference type="GO" id="GO:0052757">
    <property type="term" value="F:chondroitin hydrolase activity"/>
    <property type="evidence" value="ECO:0007669"/>
    <property type="project" value="TreeGrafter"/>
</dbReference>
<proteinExistence type="inferred from homology"/>
<dbReference type="Gene3D" id="1.50.10.10">
    <property type="match status" value="1"/>
</dbReference>
<comment type="similarity">
    <text evidence="4">Belongs to the glycosyl hydrolase 88 family.</text>
</comment>
<dbReference type="InterPro" id="IPR052369">
    <property type="entry name" value="UG_Glycosaminoglycan_Hydrolase"/>
</dbReference>
<gene>
    <name evidence="9" type="ORF">rosag_02450</name>
</gene>
<keyword evidence="3" id="KW-0456">Lyase</keyword>
<evidence type="ECO:0000256" key="2">
    <source>
        <dbReference type="ARBA" id="ARBA00022801"/>
    </source>
</evidence>